<dbReference type="SUPFAM" id="SSF48264">
    <property type="entry name" value="Cytochrome P450"/>
    <property type="match status" value="1"/>
</dbReference>
<dbReference type="InterPro" id="IPR050364">
    <property type="entry name" value="Cytochrome_P450_fung"/>
</dbReference>
<sequence>MEGIRIIILYLAVPSLLLSAIGQILSWTRRKDTASSKKTFPGPTQFPVVGRVHDLNRYAFWKNLKTWADEYGPVYRTSMMGQQFIIISDEKIAEEILVKRGHIYSGRPQIRALYDHKAGPAYLALMDRHDTWTRQRKWVHAAMADFHKNHFFGAIERETKRFLAVLLLDPAKFHSYVREHSGRVMGRLAWDDATQGNYSGYSADRTLDQMSISGPMVNSLEFLWRIPHALNPWKKYEREREDTQRAWWLRCYKVAKKRFLEGDLPETTWAYRYFTGLQKQGNTKLQEDEKDEIFSSCMLGFQNLVGVITICGPMQFFLMAMELNPEWQRKAQEEIDRVCGDRMPTTADSPNLPTVRACLKEALRWRSGVPLGVPHQCEEDNMWRGELVKKGTIILACEWNINRNPKQYPDPDNYHPERYLEPSWPTYMEPLSRYPNFREGVGMHTFGWGRRTCLGQHIVDDEMFVTGAAVLWGFNIFRKACPMTGEALEIDTEATNAHVILETKPFPCGFEPRSEERARLILQDFGEVQSELRF</sequence>
<evidence type="ECO:0000256" key="5">
    <source>
        <dbReference type="PIRSR" id="PIRSR602401-1"/>
    </source>
</evidence>
<evidence type="ECO:0000313" key="7">
    <source>
        <dbReference type="EMBL" id="KXJ96060.1"/>
    </source>
</evidence>
<evidence type="ECO:0000256" key="1">
    <source>
        <dbReference type="ARBA" id="ARBA00010617"/>
    </source>
</evidence>
<dbReference type="GO" id="GO:0020037">
    <property type="term" value="F:heme binding"/>
    <property type="evidence" value="ECO:0007669"/>
    <property type="project" value="InterPro"/>
</dbReference>
<dbReference type="Pfam" id="PF00067">
    <property type="entry name" value="p450"/>
    <property type="match status" value="2"/>
</dbReference>
<comment type="cofactor">
    <cofactor evidence="5">
        <name>heme</name>
        <dbReference type="ChEBI" id="CHEBI:30413"/>
    </cofactor>
</comment>
<organism evidence="7 8">
    <name type="scientific">Microdochium bolleyi</name>
    <dbReference type="NCBI Taxonomy" id="196109"/>
    <lineage>
        <taxon>Eukaryota</taxon>
        <taxon>Fungi</taxon>
        <taxon>Dikarya</taxon>
        <taxon>Ascomycota</taxon>
        <taxon>Pezizomycotina</taxon>
        <taxon>Sordariomycetes</taxon>
        <taxon>Xylariomycetidae</taxon>
        <taxon>Xylariales</taxon>
        <taxon>Microdochiaceae</taxon>
        <taxon>Microdochium</taxon>
    </lineage>
</organism>
<dbReference type="InterPro" id="IPR036396">
    <property type="entry name" value="Cyt_P450_sf"/>
</dbReference>
<keyword evidence="4 5" id="KW-0408">Iron</keyword>
<dbReference type="STRING" id="196109.A0A136JFY3"/>
<dbReference type="Proteomes" id="UP000070501">
    <property type="component" value="Unassembled WGS sequence"/>
</dbReference>
<dbReference type="EMBL" id="KQ964246">
    <property type="protein sequence ID" value="KXJ96060.1"/>
    <property type="molecule type" value="Genomic_DNA"/>
</dbReference>
<evidence type="ECO:0000256" key="4">
    <source>
        <dbReference type="ARBA" id="ARBA00023004"/>
    </source>
</evidence>
<keyword evidence="2 5" id="KW-0479">Metal-binding</keyword>
<name>A0A136JFY3_9PEZI</name>
<keyword evidence="3 6" id="KW-0560">Oxidoreductase</keyword>
<dbReference type="Gene3D" id="1.10.630.10">
    <property type="entry name" value="Cytochrome P450"/>
    <property type="match status" value="1"/>
</dbReference>
<dbReference type="InParanoid" id="A0A136JFY3"/>
<evidence type="ECO:0000256" key="3">
    <source>
        <dbReference type="ARBA" id="ARBA00023002"/>
    </source>
</evidence>
<dbReference type="InterPro" id="IPR001128">
    <property type="entry name" value="Cyt_P450"/>
</dbReference>
<protein>
    <submittedName>
        <fullName evidence="7">Cytochrome P450</fullName>
    </submittedName>
</protein>
<gene>
    <name evidence="7" type="ORF">Micbo1qcDRAFT_217853</name>
</gene>
<evidence type="ECO:0000256" key="2">
    <source>
        <dbReference type="ARBA" id="ARBA00022723"/>
    </source>
</evidence>
<reference evidence="8" key="1">
    <citation type="submission" date="2016-02" db="EMBL/GenBank/DDBJ databases">
        <title>Draft genome sequence of Microdochium bolleyi, a fungal endophyte of beachgrass.</title>
        <authorList>
            <consortium name="DOE Joint Genome Institute"/>
            <person name="David A.S."/>
            <person name="May G."/>
            <person name="Haridas S."/>
            <person name="Lim J."/>
            <person name="Wang M."/>
            <person name="Labutti K."/>
            <person name="Lipzen A."/>
            <person name="Barry K."/>
            <person name="Grigoriev I.V."/>
        </authorList>
    </citation>
    <scope>NUCLEOTIDE SEQUENCE [LARGE SCALE GENOMIC DNA]</scope>
    <source>
        <strain evidence="8">J235TASD1</strain>
    </source>
</reference>
<accession>A0A136JFY3</accession>
<evidence type="ECO:0000313" key="8">
    <source>
        <dbReference type="Proteomes" id="UP000070501"/>
    </source>
</evidence>
<dbReference type="PRINTS" id="PR00385">
    <property type="entry name" value="P450"/>
</dbReference>
<keyword evidence="8" id="KW-1185">Reference proteome</keyword>
<dbReference type="GO" id="GO:0004497">
    <property type="term" value="F:monooxygenase activity"/>
    <property type="evidence" value="ECO:0007669"/>
    <property type="project" value="UniProtKB-KW"/>
</dbReference>
<keyword evidence="5 6" id="KW-0349">Heme</keyword>
<dbReference type="PANTHER" id="PTHR46300">
    <property type="entry name" value="P450, PUTATIVE (EUROFUNG)-RELATED-RELATED"/>
    <property type="match status" value="1"/>
</dbReference>
<dbReference type="InterPro" id="IPR002401">
    <property type="entry name" value="Cyt_P450_E_grp-I"/>
</dbReference>
<dbReference type="AlphaFoldDB" id="A0A136JFY3"/>
<dbReference type="OrthoDB" id="1103324at2759"/>
<feature type="binding site" description="axial binding residue" evidence="5">
    <location>
        <position position="453"/>
    </location>
    <ligand>
        <name>heme</name>
        <dbReference type="ChEBI" id="CHEBI:30413"/>
    </ligand>
    <ligandPart>
        <name>Fe</name>
        <dbReference type="ChEBI" id="CHEBI:18248"/>
    </ligandPart>
</feature>
<evidence type="ECO:0000256" key="6">
    <source>
        <dbReference type="RuleBase" id="RU000461"/>
    </source>
</evidence>
<comment type="similarity">
    <text evidence="1 6">Belongs to the cytochrome P450 family.</text>
</comment>
<keyword evidence="6" id="KW-0503">Monooxygenase</keyword>
<dbReference type="PROSITE" id="PS00086">
    <property type="entry name" value="CYTOCHROME_P450"/>
    <property type="match status" value="1"/>
</dbReference>
<dbReference type="GO" id="GO:0005506">
    <property type="term" value="F:iron ion binding"/>
    <property type="evidence" value="ECO:0007669"/>
    <property type="project" value="InterPro"/>
</dbReference>
<dbReference type="GO" id="GO:0016705">
    <property type="term" value="F:oxidoreductase activity, acting on paired donors, with incorporation or reduction of molecular oxygen"/>
    <property type="evidence" value="ECO:0007669"/>
    <property type="project" value="InterPro"/>
</dbReference>
<dbReference type="PANTHER" id="PTHR46300:SF6">
    <property type="entry name" value="CYTOCHROME P450 2C30"/>
    <property type="match status" value="1"/>
</dbReference>
<proteinExistence type="inferred from homology"/>
<dbReference type="PRINTS" id="PR00463">
    <property type="entry name" value="EP450I"/>
</dbReference>
<dbReference type="InterPro" id="IPR017972">
    <property type="entry name" value="Cyt_P450_CS"/>
</dbReference>